<dbReference type="Proteomes" id="UP000632774">
    <property type="component" value="Unassembled WGS sequence"/>
</dbReference>
<dbReference type="EMBL" id="JADFFM010000001">
    <property type="protein sequence ID" value="MBE9667036.1"/>
    <property type="molecule type" value="Genomic_DNA"/>
</dbReference>
<sequence>MKAIVKNTAAAFMRLIFSLNRSSKRENMRLLNVHGYMPDDFVIRAAVESDIPALAALHVQVWNETYWMVRYKPTLETRLWQWRDQFKEAQIDWFCYVVVNPEKELVGFAKGQKYAHNDFPDYTGELNKLYLLSQYQCLGLGRRLVRQVANRFLDMGITSMVFFGDNKNPSCHFHEIMGGKRLYTKNGEFNGGYGWNDLNIINELL</sequence>
<dbReference type="SUPFAM" id="SSF55729">
    <property type="entry name" value="Acyl-CoA N-acyltransferases (Nat)"/>
    <property type="match status" value="1"/>
</dbReference>
<name>A0ABR9XIE7_9SPHI</name>
<organism evidence="2 3">
    <name type="scientific">Mucilaginibacter boryungensis</name>
    <dbReference type="NCBI Taxonomy" id="768480"/>
    <lineage>
        <taxon>Bacteria</taxon>
        <taxon>Pseudomonadati</taxon>
        <taxon>Bacteroidota</taxon>
        <taxon>Sphingobacteriia</taxon>
        <taxon>Sphingobacteriales</taxon>
        <taxon>Sphingobacteriaceae</taxon>
        <taxon>Mucilaginibacter</taxon>
    </lineage>
</organism>
<reference evidence="2 3" key="1">
    <citation type="submission" date="2020-10" db="EMBL/GenBank/DDBJ databases">
        <title>Mucilaginibacter mali sp. nov., isolated from rhizosphere soil of apple orchard.</title>
        <authorList>
            <person name="Lee J.-S."/>
            <person name="Kim H.S."/>
            <person name="Kim J.-S."/>
        </authorList>
    </citation>
    <scope>NUCLEOTIDE SEQUENCE [LARGE SCALE GENOMIC DNA]</scope>
    <source>
        <strain evidence="2 3">KCTC 23157</strain>
    </source>
</reference>
<dbReference type="Pfam" id="PF00583">
    <property type="entry name" value="Acetyltransf_1"/>
    <property type="match status" value="1"/>
</dbReference>
<evidence type="ECO:0000259" key="1">
    <source>
        <dbReference type="PROSITE" id="PS51186"/>
    </source>
</evidence>
<gene>
    <name evidence="2" type="ORF">IRJ18_11745</name>
</gene>
<dbReference type="CDD" id="cd04301">
    <property type="entry name" value="NAT_SF"/>
    <property type="match status" value="1"/>
</dbReference>
<proteinExistence type="predicted"/>
<evidence type="ECO:0000313" key="2">
    <source>
        <dbReference type="EMBL" id="MBE9667036.1"/>
    </source>
</evidence>
<dbReference type="Gene3D" id="3.40.630.30">
    <property type="match status" value="1"/>
</dbReference>
<dbReference type="InterPro" id="IPR016181">
    <property type="entry name" value="Acyl_CoA_acyltransferase"/>
</dbReference>
<comment type="caution">
    <text evidence="2">The sequence shown here is derived from an EMBL/GenBank/DDBJ whole genome shotgun (WGS) entry which is preliminary data.</text>
</comment>
<dbReference type="PROSITE" id="PS51186">
    <property type="entry name" value="GNAT"/>
    <property type="match status" value="1"/>
</dbReference>
<feature type="domain" description="N-acetyltransferase" evidence="1">
    <location>
        <begin position="41"/>
        <end position="205"/>
    </location>
</feature>
<evidence type="ECO:0000313" key="3">
    <source>
        <dbReference type="Proteomes" id="UP000632774"/>
    </source>
</evidence>
<protein>
    <submittedName>
        <fullName evidence="2">GNAT family N-acetyltransferase</fullName>
    </submittedName>
</protein>
<keyword evidence="3" id="KW-1185">Reference proteome</keyword>
<accession>A0ABR9XIE7</accession>
<dbReference type="RefSeq" id="WP_194106392.1">
    <property type="nucleotide sequence ID" value="NZ_JADFFM010000001.1"/>
</dbReference>
<dbReference type="InterPro" id="IPR000182">
    <property type="entry name" value="GNAT_dom"/>
</dbReference>